<proteinExistence type="predicted"/>
<dbReference type="NCBIfam" id="TIGR03780">
    <property type="entry name" value="Bac_Flav_CT_N"/>
    <property type="match status" value="1"/>
</dbReference>
<sequence>MNRTMLLTGLLLCCCTILTMGQASLDVPAVTIIKPYQLAISTTKTTHLIFPHTIKSVDRGSREVLAEKAKGVDNILLVKAGSLNFPETNLSVITTDGRFYSFRVVYVSQPAALSFSFSNDTSSSSHLSYFPLSANKAILEQLAENIAQKKKMNLGVKNSKNKVRLQLNGLYIRDDVVFYQLAIQNHSPIRYDTDLLRIFIRDKQQARRTASQEIPLTPLHLKGNASIIPGQSQQVLVLALPKLTIPDQKFLAIQLMEKNGGRHLMLKVHNPTLLKAQPIID</sequence>
<keyword evidence="1" id="KW-0732">Signal</keyword>
<gene>
    <name evidence="2" type="primary">traN</name>
    <name evidence="2" type="ORF">F0145_05185</name>
</gene>
<feature type="chain" id="PRO_5024430282" evidence="1">
    <location>
        <begin position="26"/>
        <end position="281"/>
    </location>
</feature>
<dbReference type="RefSeq" id="WP_150087259.1">
    <property type="nucleotide sequence ID" value="NZ_VWSF01000003.1"/>
</dbReference>
<keyword evidence="3" id="KW-1185">Reference proteome</keyword>
<dbReference type="Pfam" id="PF13595">
    <property type="entry name" value="DUF4138"/>
    <property type="match status" value="1"/>
</dbReference>
<name>A0A5M6DKZ8_9BACT</name>
<reference evidence="2 3" key="1">
    <citation type="submission" date="2019-09" db="EMBL/GenBank/DDBJ databases">
        <title>Genome sequence and assembly of Adhaeribacter sp.</title>
        <authorList>
            <person name="Chhetri G."/>
        </authorList>
    </citation>
    <scope>NUCLEOTIDE SEQUENCE [LARGE SCALE GENOMIC DNA]</scope>
    <source>
        <strain evidence="2 3">DK36</strain>
    </source>
</reference>
<protein>
    <submittedName>
        <fullName evidence="2">Conjugative transposon protein TraN</fullName>
    </submittedName>
</protein>
<dbReference type="EMBL" id="VWSF01000003">
    <property type="protein sequence ID" value="KAA5548123.1"/>
    <property type="molecule type" value="Genomic_DNA"/>
</dbReference>
<dbReference type="InterPro" id="IPR022298">
    <property type="entry name" value="Conjug_transposon_TraN"/>
</dbReference>
<organism evidence="2 3">
    <name type="scientific">Adhaeribacter rhizoryzae</name>
    <dbReference type="NCBI Taxonomy" id="2607907"/>
    <lineage>
        <taxon>Bacteria</taxon>
        <taxon>Pseudomonadati</taxon>
        <taxon>Bacteroidota</taxon>
        <taxon>Cytophagia</taxon>
        <taxon>Cytophagales</taxon>
        <taxon>Hymenobacteraceae</taxon>
        <taxon>Adhaeribacter</taxon>
    </lineage>
</organism>
<dbReference type="Proteomes" id="UP000323426">
    <property type="component" value="Unassembled WGS sequence"/>
</dbReference>
<evidence type="ECO:0000313" key="3">
    <source>
        <dbReference type="Proteomes" id="UP000323426"/>
    </source>
</evidence>
<dbReference type="AlphaFoldDB" id="A0A5M6DKZ8"/>
<feature type="signal peptide" evidence="1">
    <location>
        <begin position="1"/>
        <end position="25"/>
    </location>
</feature>
<evidence type="ECO:0000313" key="2">
    <source>
        <dbReference type="EMBL" id="KAA5548123.1"/>
    </source>
</evidence>
<evidence type="ECO:0000256" key="1">
    <source>
        <dbReference type="SAM" id="SignalP"/>
    </source>
</evidence>
<comment type="caution">
    <text evidence="2">The sequence shown here is derived from an EMBL/GenBank/DDBJ whole genome shotgun (WGS) entry which is preliminary data.</text>
</comment>
<accession>A0A5M6DKZ8</accession>